<dbReference type="CDD" id="cd12291">
    <property type="entry name" value="RRM1_La"/>
    <property type="match status" value="1"/>
</dbReference>
<dbReference type="PROSITE" id="PS50961">
    <property type="entry name" value="HTH_LA"/>
    <property type="match status" value="1"/>
</dbReference>
<dbReference type="Gene3D" id="3.30.70.330">
    <property type="match status" value="1"/>
</dbReference>
<dbReference type="PRINTS" id="PR00302">
    <property type="entry name" value="LUPUSLA"/>
</dbReference>
<comment type="subcellular location">
    <subcellularLocation>
        <location evidence="1">Nucleus</location>
    </subcellularLocation>
</comment>
<dbReference type="PANTHER" id="PTHR22792:SF140">
    <property type="entry name" value="ACHILLES, ISOFORM A"/>
    <property type="match status" value="1"/>
</dbReference>
<dbReference type="InterPro" id="IPR045180">
    <property type="entry name" value="La_dom_prot"/>
</dbReference>
<dbReference type="InterPro" id="IPR006630">
    <property type="entry name" value="La_HTH"/>
</dbReference>
<dbReference type="SMART" id="SM00360">
    <property type="entry name" value="RRM"/>
    <property type="match status" value="1"/>
</dbReference>
<dbReference type="Gene3D" id="1.10.10.10">
    <property type="entry name" value="Winged helix-like DNA-binding domain superfamily/Winged helix DNA-binding domain"/>
    <property type="match status" value="1"/>
</dbReference>
<feature type="region of interest" description="Disordered" evidence="5">
    <location>
        <begin position="1"/>
        <end position="114"/>
    </location>
</feature>
<feature type="compositionally biased region" description="Basic and acidic residues" evidence="5">
    <location>
        <begin position="323"/>
        <end position="336"/>
    </location>
</feature>
<evidence type="ECO:0000313" key="9">
    <source>
        <dbReference type="Proteomes" id="UP001363622"/>
    </source>
</evidence>
<feature type="domain" description="HTH La-type RNA-binding" evidence="7">
    <location>
        <begin position="109"/>
        <end position="200"/>
    </location>
</feature>
<dbReference type="Proteomes" id="UP001363622">
    <property type="component" value="Unassembled WGS sequence"/>
</dbReference>
<evidence type="ECO:0000256" key="1">
    <source>
        <dbReference type="ARBA" id="ARBA00004123"/>
    </source>
</evidence>
<dbReference type="InterPro" id="IPR012677">
    <property type="entry name" value="Nucleotide-bd_a/b_plait_sf"/>
</dbReference>
<dbReference type="Pfam" id="PF05383">
    <property type="entry name" value="La"/>
    <property type="match status" value="1"/>
</dbReference>
<feature type="compositionally biased region" description="Basic and acidic residues" evidence="5">
    <location>
        <begin position="365"/>
        <end position="389"/>
    </location>
</feature>
<dbReference type="PANTHER" id="PTHR22792">
    <property type="entry name" value="LUPUS LA PROTEIN-RELATED"/>
    <property type="match status" value="1"/>
</dbReference>
<keyword evidence="2 4" id="KW-0694">RNA-binding</keyword>
<dbReference type="Pfam" id="PF00076">
    <property type="entry name" value="RRM_1"/>
    <property type="match status" value="1"/>
</dbReference>
<dbReference type="InterPro" id="IPR000504">
    <property type="entry name" value="RRM_dom"/>
</dbReference>
<name>A0ABR1KX51_9PEZI</name>
<feature type="compositionally biased region" description="Basic residues" evidence="5">
    <location>
        <begin position="341"/>
        <end position="354"/>
    </location>
</feature>
<organism evidence="8 9">
    <name type="scientific">Phyllosticta citriasiana</name>
    <dbReference type="NCBI Taxonomy" id="595635"/>
    <lineage>
        <taxon>Eukaryota</taxon>
        <taxon>Fungi</taxon>
        <taxon>Dikarya</taxon>
        <taxon>Ascomycota</taxon>
        <taxon>Pezizomycotina</taxon>
        <taxon>Dothideomycetes</taxon>
        <taxon>Dothideomycetes incertae sedis</taxon>
        <taxon>Botryosphaeriales</taxon>
        <taxon>Phyllostictaceae</taxon>
        <taxon>Phyllosticta</taxon>
    </lineage>
</organism>
<dbReference type="EMBL" id="JBBPHU010000001">
    <property type="protein sequence ID" value="KAK7523382.1"/>
    <property type="molecule type" value="Genomic_DNA"/>
</dbReference>
<dbReference type="InterPro" id="IPR035979">
    <property type="entry name" value="RBD_domain_sf"/>
</dbReference>
<evidence type="ECO:0000256" key="3">
    <source>
        <dbReference type="ARBA" id="ARBA00023242"/>
    </source>
</evidence>
<comment type="caution">
    <text evidence="8">The sequence shown here is derived from an EMBL/GenBank/DDBJ whole genome shotgun (WGS) entry which is preliminary data.</text>
</comment>
<feature type="compositionally biased region" description="Basic and acidic residues" evidence="5">
    <location>
        <begin position="1"/>
        <end position="10"/>
    </location>
</feature>
<feature type="compositionally biased region" description="Gly residues" evidence="5">
    <location>
        <begin position="355"/>
        <end position="364"/>
    </location>
</feature>
<dbReference type="InterPro" id="IPR002344">
    <property type="entry name" value="Lupus_La"/>
</dbReference>
<gene>
    <name evidence="8" type="ORF">IWZ03DRAFT_2447</name>
</gene>
<dbReference type="SUPFAM" id="SSF54928">
    <property type="entry name" value="RNA-binding domain, RBD"/>
    <property type="match status" value="1"/>
</dbReference>
<evidence type="ECO:0000313" key="8">
    <source>
        <dbReference type="EMBL" id="KAK7523382.1"/>
    </source>
</evidence>
<dbReference type="PROSITE" id="PS50102">
    <property type="entry name" value="RRM"/>
    <property type="match status" value="1"/>
</dbReference>
<sequence>MSENEVKPVEAESAPAVEDQSVDQPADAAPKGAPAETEPKKEESEAKPTEAESKDGGEVKPAEQTAQEEKPKSEDVDESKLDKRPTNKNFRGSGQRGGKYRSQRVSTYAGEESNDPVEIRKQVEFYFSDSNLPLDKYLMDKTGGYENKPIPIKVIHNFSRMRRFQPYSDVVKALKESDFLEVVDNEEVRRKVPLAEKFGNKFDDQGVRIFNDHTMPRSIYAKGFGDENEMTQFNIEKFFLQYDSFKSVRLRRTFPSKKFKGSVFVEFEDEATQQAFLKLDPKPKYEGKDLLIMSKKDYVEMKAKDIADGKIKPQPTRPPHYNGIDRSEDWNKDKGNFQRGGRGRGGRGRGRGGRAGRGGRGGRGPNDRNRERQGKDEEKEEKKAPKVDARGIPIVEVENPAPKEENKKRAREDDGAPPEGNSPKKAKADEASATA</sequence>
<feature type="compositionally biased region" description="Basic and acidic residues" evidence="5">
    <location>
        <begin position="37"/>
        <end position="85"/>
    </location>
</feature>
<proteinExistence type="predicted"/>
<feature type="domain" description="RRM" evidence="6">
    <location>
        <begin position="217"/>
        <end position="304"/>
    </location>
</feature>
<dbReference type="CDD" id="cd08029">
    <property type="entry name" value="LA_like_fungal"/>
    <property type="match status" value="1"/>
</dbReference>
<evidence type="ECO:0000256" key="2">
    <source>
        <dbReference type="ARBA" id="ARBA00022884"/>
    </source>
</evidence>
<evidence type="ECO:0000256" key="4">
    <source>
        <dbReference type="PROSITE-ProRule" id="PRU00332"/>
    </source>
</evidence>
<accession>A0ABR1KX51</accession>
<dbReference type="SMART" id="SM00715">
    <property type="entry name" value="LA"/>
    <property type="match status" value="1"/>
</dbReference>
<evidence type="ECO:0000259" key="6">
    <source>
        <dbReference type="PROSITE" id="PS50102"/>
    </source>
</evidence>
<feature type="region of interest" description="Disordered" evidence="5">
    <location>
        <begin position="306"/>
        <end position="435"/>
    </location>
</feature>
<dbReference type="InterPro" id="IPR036390">
    <property type="entry name" value="WH_DNA-bd_sf"/>
</dbReference>
<keyword evidence="9" id="KW-1185">Reference proteome</keyword>
<feature type="compositionally biased region" description="Basic and acidic residues" evidence="5">
    <location>
        <begin position="426"/>
        <end position="435"/>
    </location>
</feature>
<dbReference type="SUPFAM" id="SSF46785">
    <property type="entry name" value="Winged helix' DNA-binding domain"/>
    <property type="match status" value="1"/>
</dbReference>
<evidence type="ECO:0000256" key="5">
    <source>
        <dbReference type="SAM" id="MobiDB-lite"/>
    </source>
</evidence>
<evidence type="ECO:0000259" key="7">
    <source>
        <dbReference type="PROSITE" id="PS50961"/>
    </source>
</evidence>
<reference evidence="8 9" key="1">
    <citation type="submission" date="2024-04" db="EMBL/GenBank/DDBJ databases">
        <title>Phyllosticta paracitricarpa is synonymous to the EU quarantine fungus P. citricarpa based on phylogenomic analyses.</title>
        <authorList>
            <consortium name="Lawrence Berkeley National Laboratory"/>
            <person name="Van Ingen-Buijs V.A."/>
            <person name="Van Westerhoven A.C."/>
            <person name="Haridas S."/>
            <person name="Skiadas P."/>
            <person name="Martin F."/>
            <person name="Groenewald J.Z."/>
            <person name="Crous P.W."/>
            <person name="Seidl M.F."/>
        </authorList>
    </citation>
    <scope>NUCLEOTIDE SEQUENCE [LARGE SCALE GENOMIC DNA]</scope>
    <source>
        <strain evidence="8 9">CBS 123371</strain>
    </source>
</reference>
<dbReference type="InterPro" id="IPR036388">
    <property type="entry name" value="WH-like_DNA-bd_sf"/>
</dbReference>
<feature type="compositionally biased region" description="Basic and acidic residues" evidence="5">
    <location>
        <begin position="401"/>
        <end position="414"/>
    </location>
</feature>
<protein>
    <submittedName>
        <fullName evidence="8">RNA-binding La domain protein</fullName>
    </submittedName>
</protein>
<keyword evidence="3" id="KW-0539">Nucleus</keyword>